<evidence type="ECO:0000313" key="4">
    <source>
        <dbReference type="Proteomes" id="UP000632828"/>
    </source>
</evidence>
<evidence type="ECO:0000313" key="3">
    <source>
        <dbReference type="EMBL" id="MBD1399988.1"/>
    </source>
</evidence>
<sequence length="331" mass="37814">MDTLLRHWHMLRRIPRHPRKVSTAALEEHLDHAGYPTSRRTIQRDLDKLSAEFPLITDGNKPSGWSWAADAELFDVPGMDTSAALTFHMVEEYLSRLLPKGCLSAISPHFQRADAILGQLEGTALKNWPNKVRIVQRTQVLKPPTIAPEVMTTVYEALFHDRRFLGTYRSRNEKKEREFVVNPLGLIFSDPVVYLAATLWDYDDVRLYALHRFSSARMLADGISRPSGFRFDEYLNKGAVEFPATDAAGPSNLVFRMKEDVARHLFESPLSKDQKIKPDQEGWVQITATVKNTQQLRWWLLGFGDKVEVLAPEGLRGEFVGIVESLRQIYL</sequence>
<dbReference type="PROSITE" id="PS52050">
    <property type="entry name" value="WYL"/>
    <property type="match status" value="1"/>
</dbReference>
<dbReference type="Pfam" id="PF13280">
    <property type="entry name" value="WYL"/>
    <property type="match status" value="1"/>
</dbReference>
<proteinExistence type="predicted"/>
<dbReference type="EMBL" id="JACWUN010000004">
    <property type="protein sequence ID" value="MBD1399988.1"/>
    <property type="molecule type" value="Genomic_DNA"/>
</dbReference>
<feature type="domain" description="WCX" evidence="2">
    <location>
        <begin position="254"/>
        <end position="324"/>
    </location>
</feature>
<organism evidence="3 4">
    <name type="scientific">Pelovirga terrestris</name>
    <dbReference type="NCBI Taxonomy" id="2771352"/>
    <lineage>
        <taxon>Bacteria</taxon>
        <taxon>Pseudomonadati</taxon>
        <taxon>Thermodesulfobacteriota</taxon>
        <taxon>Desulfuromonadia</taxon>
        <taxon>Geobacterales</taxon>
        <taxon>Geobacteraceae</taxon>
        <taxon>Pelovirga</taxon>
    </lineage>
</organism>
<dbReference type="PANTHER" id="PTHR34580">
    <property type="match status" value="1"/>
</dbReference>
<accession>A0A8J6UGL7</accession>
<dbReference type="InterPro" id="IPR057727">
    <property type="entry name" value="WCX_dom"/>
</dbReference>
<dbReference type="InterPro" id="IPR051534">
    <property type="entry name" value="CBASS_pafABC_assoc_protein"/>
</dbReference>
<protein>
    <submittedName>
        <fullName evidence="3">WYL domain-containing protein</fullName>
    </submittedName>
</protein>
<gene>
    <name evidence="3" type="ORF">ICT70_04815</name>
</gene>
<dbReference type="PANTHER" id="PTHR34580:SF1">
    <property type="entry name" value="PROTEIN PAFC"/>
    <property type="match status" value="1"/>
</dbReference>
<dbReference type="AlphaFoldDB" id="A0A8J6UGL7"/>
<comment type="caution">
    <text evidence="3">The sequence shown here is derived from an EMBL/GenBank/DDBJ whole genome shotgun (WGS) entry which is preliminary data.</text>
</comment>
<feature type="domain" description="WYL" evidence="1">
    <location>
        <begin position="149"/>
        <end position="218"/>
    </location>
</feature>
<keyword evidence="4" id="KW-1185">Reference proteome</keyword>
<evidence type="ECO:0000259" key="1">
    <source>
        <dbReference type="Pfam" id="PF13280"/>
    </source>
</evidence>
<dbReference type="Pfam" id="PF25583">
    <property type="entry name" value="WCX"/>
    <property type="match status" value="1"/>
</dbReference>
<dbReference type="InterPro" id="IPR026881">
    <property type="entry name" value="WYL_dom"/>
</dbReference>
<name>A0A8J6UGL7_9BACT</name>
<dbReference type="RefSeq" id="WP_191154260.1">
    <property type="nucleotide sequence ID" value="NZ_JACWUN010000004.1"/>
</dbReference>
<evidence type="ECO:0000259" key="2">
    <source>
        <dbReference type="Pfam" id="PF25583"/>
    </source>
</evidence>
<dbReference type="Proteomes" id="UP000632828">
    <property type="component" value="Unassembled WGS sequence"/>
</dbReference>
<reference evidence="3" key="1">
    <citation type="submission" date="2020-09" db="EMBL/GenBank/DDBJ databases">
        <title>Pelobacter alkaliphilus sp. nov., a novel anaerobic arsenate-reducing bacterium from terrestrial mud volcano.</title>
        <authorList>
            <person name="Khomyakova M.A."/>
            <person name="Merkel A.Y."/>
            <person name="Slobodkin A.I."/>
        </authorList>
    </citation>
    <scope>NUCLEOTIDE SEQUENCE</scope>
    <source>
        <strain evidence="3">M08fum</strain>
    </source>
</reference>